<proteinExistence type="predicted"/>
<organism evidence="2 3">
    <name type="scientific">Roseobacter cerasinus</name>
    <dbReference type="NCBI Taxonomy" id="2602289"/>
    <lineage>
        <taxon>Bacteria</taxon>
        <taxon>Pseudomonadati</taxon>
        <taxon>Pseudomonadota</taxon>
        <taxon>Alphaproteobacteria</taxon>
        <taxon>Rhodobacterales</taxon>
        <taxon>Roseobacteraceae</taxon>
        <taxon>Roseobacter</taxon>
    </lineage>
</organism>
<keyword evidence="3" id="KW-1185">Reference proteome</keyword>
<dbReference type="Pfam" id="PF03432">
    <property type="entry name" value="Relaxase"/>
    <property type="match status" value="1"/>
</dbReference>
<comment type="caution">
    <text evidence="2">The sequence shown here is derived from an EMBL/GenBank/DDBJ whole genome shotgun (WGS) entry which is preliminary data.</text>
</comment>
<sequence>MIIVASQRSGAKALADHLMNDRDNDHVTLPQIDGFMADDLHGALDEAYAISTATQCKQFMFSVSLNPPEEAFVEEQEFHDAADRVADAMGLSNQPRAIVIHEKNGRRHAHVVWSRIDAETMTAINLPHFKLKLRDLSREMFLDHGWDLPQGLKTYGQKNPLNFTLAEWQQAQRIGIDPREMKQLFQDAWAQSDDLKSLKHALSDKGLYLAQGHRRGVVALDINGNIYALARWTGIKTKEIKARLGTTPDLQPAADVGAWLQSRKTDQVKNYISQVKDQHRKDMLPFVNERAQMVMAQRKERDDLKAKQHQRWVEETRARQDRLNKGLRGIFDRLTGTHSAAIKRNEREALTCLHRDQEQRDRLILTQMTERKEIQTRASTIRDRHKIERQHLAKTIATYLKRPKAEYLWPRSNSQIAQSPAWIEL</sequence>
<reference evidence="2 3" key="1">
    <citation type="submission" date="2019-12" db="EMBL/GenBank/DDBJ databases">
        <title>Roseobacter cerasinus sp. nov., isolated from seawater around aquaculture.</title>
        <authorList>
            <person name="Muramatsu S."/>
            <person name="Takabe Y."/>
            <person name="Mori K."/>
            <person name="Takaichi S."/>
            <person name="Hanada S."/>
        </authorList>
    </citation>
    <scope>NUCLEOTIDE SEQUENCE [LARGE SCALE GENOMIC DNA]</scope>
    <source>
        <strain evidence="2 3">AI77</strain>
    </source>
</reference>
<dbReference type="RefSeq" id="WP_238840741.1">
    <property type="nucleotide sequence ID" value="NZ_BLIV01000003.1"/>
</dbReference>
<feature type="domain" description="MobA/VirD2-like nuclease" evidence="1">
    <location>
        <begin position="32"/>
        <end position="146"/>
    </location>
</feature>
<gene>
    <name evidence="2" type="ORF">So717_14970</name>
</gene>
<evidence type="ECO:0000313" key="3">
    <source>
        <dbReference type="Proteomes" id="UP000436522"/>
    </source>
</evidence>
<evidence type="ECO:0000313" key="2">
    <source>
        <dbReference type="EMBL" id="GFE49744.1"/>
    </source>
</evidence>
<dbReference type="AlphaFoldDB" id="A0A640VQ54"/>
<evidence type="ECO:0000259" key="1">
    <source>
        <dbReference type="Pfam" id="PF03432"/>
    </source>
</evidence>
<dbReference type="EMBL" id="BLIV01000003">
    <property type="protein sequence ID" value="GFE49744.1"/>
    <property type="molecule type" value="Genomic_DNA"/>
</dbReference>
<dbReference type="Proteomes" id="UP000436522">
    <property type="component" value="Unassembled WGS sequence"/>
</dbReference>
<protein>
    <recommendedName>
        <fullName evidence="1">MobA/VirD2-like nuclease domain-containing protein</fullName>
    </recommendedName>
</protein>
<name>A0A640VQ54_9RHOB</name>
<dbReference type="InterPro" id="IPR005094">
    <property type="entry name" value="Endonuclease_MobA/VirD2"/>
</dbReference>
<accession>A0A640VQ54</accession>